<evidence type="ECO:0008006" key="3">
    <source>
        <dbReference type="Google" id="ProtNLM"/>
    </source>
</evidence>
<dbReference type="Proteomes" id="UP000053060">
    <property type="component" value="Unassembled WGS sequence"/>
</dbReference>
<evidence type="ECO:0000313" key="2">
    <source>
        <dbReference type="Proteomes" id="UP000053060"/>
    </source>
</evidence>
<reference evidence="2" key="1">
    <citation type="submission" date="2015-01" db="EMBL/GenBank/DDBJ databases">
        <title>Draft genome sequence of Rhodococcus pyridinivorans strain KG-16, a hydrocarbon-degrading bacterium.</title>
        <authorList>
            <person name="Aggarwal R.K."/>
            <person name="Dawar C."/>
        </authorList>
    </citation>
    <scope>NUCLEOTIDE SEQUENCE [LARGE SCALE GENOMIC DNA]</scope>
    <source>
        <strain evidence="2">KG-16</strain>
    </source>
</reference>
<evidence type="ECO:0000313" key="1">
    <source>
        <dbReference type="EMBL" id="KSZ58689.1"/>
    </source>
</evidence>
<protein>
    <recommendedName>
        <fullName evidence="3">Methyltransferase</fullName>
    </recommendedName>
</protein>
<dbReference type="EMBL" id="AZXY01000005">
    <property type="protein sequence ID" value="KSZ58689.1"/>
    <property type="molecule type" value="Genomic_DNA"/>
</dbReference>
<reference evidence="1 2" key="2">
    <citation type="journal article" date="2016" name="Genome Announc.">
        <title>Draft Genome Sequence of a Versatile Hydrocarbon-Degrading Bacterium, Rhodococcus pyridinivorans Strain KG-16, Collected from Oil Fields in India.</title>
        <authorList>
            <person name="Aggarwal R.K."/>
            <person name="Dawar C."/>
            <person name="Phanindranath R."/>
            <person name="Mutnuri L."/>
            <person name="Dayal A.M."/>
        </authorList>
    </citation>
    <scope>NUCLEOTIDE SEQUENCE [LARGE SCALE GENOMIC DNA]</scope>
    <source>
        <strain evidence="1 2">KG-16</strain>
    </source>
</reference>
<dbReference type="SUPFAM" id="SSF53335">
    <property type="entry name" value="S-adenosyl-L-methionine-dependent methyltransferases"/>
    <property type="match status" value="1"/>
</dbReference>
<accession>A0A0V9UKY3</accession>
<dbReference type="RefSeq" id="WP_060652129.1">
    <property type="nucleotide sequence ID" value="NZ_AZXY01000005.1"/>
</dbReference>
<dbReference type="PATRIC" id="fig|1441730.3.peg.2599"/>
<organism evidence="1 2">
    <name type="scientific">Rhodococcus pyridinivorans KG-16</name>
    <dbReference type="NCBI Taxonomy" id="1441730"/>
    <lineage>
        <taxon>Bacteria</taxon>
        <taxon>Bacillati</taxon>
        <taxon>Actinomycetota</taxon>
        <taxon>Actinomycetes</taxon>
        <taxon>Mycobacteriales</taxon>
        <taxon>Nocardiaceae</taxon>
        <taxon>Rhodococcus</taxon>
    </lineage>
</organism>
<dbReference type="InterPro" id="IPR029063">
    <property type="entry name" value="SAM-dependent_MTases_sf"/>
</dbReference>
<dbReference type="AlphaFoldDB" id="A0A0V9UKY3"/>
<proteinExistence type="predicted"/>
<sequence>MTERSHIEDVEFLLDVLDAPPGTSVLAIDTGPASAVVAEHVGPHGRVRVAPSATRAYEFTRQEKFDRIYALDVPDFREDAAAVAALAPLLADDGKLWVIDEAGPREDTGTVSMTVSTVLAQAGFAIVDILERGSRVAVWAALGRRHHG</sequence>
<comment type="caution">
    <text evidence="1">The sequence shown here is derived from an EMBL/GenBank/DDBJ whole genome shotgun (WGS) entry which is preliminary data.</text>
</comment>
<gene>
    <name evidence="1" type="ORF">Z045_12500</name>
</gene>
<dbReference type="Gene3D" id="3.40.50.150">
    <property type="entry name" value="Vaccinia Virus protein VP39"/>
    <property type="match status" value="1"/>
</dbReference>
<name>A0A0V9UKY3_9NOCA</name>